<gene>
    <name evidence="1" type="ORF">CEXT_125131</name>
</gene>
<dbReference type="AlphaFoldDB" id="A0AAV4S288"/>
<keyword evidence="2" id="KW-1185">Reference proteome</keyword>
<reference evidence="1 2" key="1">
    <citation type="submission" date="2021-06" db="EMBL/GenBank/DDBJ databases">
        <title>Caerostris extrusa draft genome.</title>
        <authorList>
            <person name="Kono N."/>
            <person name="Arakawa K."/>
        </authorList>
    </citation>
    <scope>NUCLEOTIDE SEQUENCE [LARGE SCALE GENOMIC DNA]</scope>
</reference>
<dbReference type="EMBL" id="BPLR01008818">
    <property type="protein sequence ID" value="GIY27449.1"/>
    <property type="molecule type" value="Genomic_DNA"/>
</dbReference>
<evidence type="ECO:0000313" key="1">
    <source>
        <dbReference type="EMBL" id="GIY27449.1"/>
    </source>
</evidence>
<evidence type="ECO:0000313" key="2">
    <source>
        <dbReference type="Proteomes" id="UP001054945"/>
    </source>
</evidence>
<sequence>MTFIVESPLLNNPQYLLSELICPLPPLSSHKESAQFVNLSYSLKLLVETYDCPSATITWSITSPILKLSNDNGRRSPGCYIKCLFKGKSPGNRDIEVKPPRSFIYFMSLLTIRGTPLTSSSSHPLFAYGKWTSSLKTHR</sequence>
<protein>
    <submittedName>
        <fullName evidence="1">Uncharacterized protein</fullName>
    </submittedName>
</protein>
<comment type="caution">
    <text evidence="1">The sequence shown here is derived from an EMBL/GenBank/DDBJ whole genome shotgun (WGS) entry which is preliminary data.</text>
</comment>
<organism evidence="1 2">
    <name type="scientific">Caerostris extrusa</name>
    <name type="common">Bark spider</name>
    <name type="synonym">Caerostris bankana</name>
    <dbReference type="NCBI Taxonomy" id="172846"/>
    <lineage>
        <taxon>Eukaryota</taxon>
        <taxon>Metazoa</taxon>
        <taxon>Ecdysozoa</taxon>
        <taxon>Arthropoda</taxon>
        <taxon>Chelicerata</taxon>
        <taxon>Arachnida</taxon>
        <taxon>Araneae</taxon>
        <taxon>Araneomorphae</taxon>
        <taxon>Entelegynae</taxon>
        <taxon>Araneoidea</taxon>
        <taxon>Araneidae</taxon>
        <taxon>Caerostris</taxon>
    </lineage>
</organism>
<name>A0AAV4S288_CAEEX</name>
<dbReference type="Proteomes" id="UP001054945">
    <property type="component" value="Unassembled WGS sequence"/>
</dbReference>
<accession>A0AAV4S288</accession>
<proteinExistence type="predicted"/>